<accession>A0A0D2VQW5</accession>
<feature type="compositionally biased region" description="Basic and acidic residues" evidence="3">
    <location>
        <begin position="533"/>
        <end position="543"/>
    </location>
</feature>
<feature type="region of interest" description="Disordered" evidence="3">
    <location>
        <begin position="1043"/>
        <end position="1071"/>
    </location>
</feature>
<dbReference type="Pfam" id="PF25458">
    <property type="entry name" value="INTS4_C"/>
    <property type="match status" value="1"/>
</dbReference>
<feature type="compositionally biased region" description="Low complexity" evidence="3">
    <location>
        <begin position="683"/>
        <end position="694"/>
    </location>
</feature>
<gene>
    <name evidence="5" type="ORF">CAOG_003981</name>
</gene>
<dbReference type="STRING" id="595528.A0A0D2VQW5"/>
<feature type="compositionally biased region" description="Polar residues" evidence="3">
    <location>
        <begin position="222"/>
        <end position="232"/>
    </location>
</feature>
<dbReference type="GO" id="GO:0016180">
    <property type="term" value="P:snRNA processing"/>
    <property type="evidence" value="ECO:0007669"/>
    <property type="project" value="TreeGrafter"/>
</dbReference>
<evidence type="ECO:0000256" key="3">
    <source>
        <dbReference type="SAM" id="MobiDB-lite"/>
    </source>
</evidence>
<dbReference type="GO" id="GO:0032039">
    <property type="term" value="C:integrator complex"/>
    <property type="evidence" value="ECO:0007669"/>
    <property type="project" value="TreeGrafter"/>
</dbReference>
<protein>
    <submittedName>
        <fullName evidence="5">Integrator complex subunit 4</fullName>
    </submittedName>
</protein>
<organism evidence="5 6">
    <name type="scientific">Capsaspora owczarzaki (strain ATCC 30864)</name>
    <dbReference type="NCBI Taxonomy" id="595528"/>
    <lineage>
        <taxon>Eukaryota</taxon>
        <taxon>Filasterea</taxon>
        <taxon>Capsaspora</taxon>
    </lineage>
</organism>
<dbReference type="eggNOG" id="KOG2259">
    <property type="taxonomic scope" value="Eukaryota"/>
</dbReference>
<feature type="region of interest" description="Disordered" evidence="3">
    <location>
        <begin position="532"/>
        <end position="566"/>
    </location>
</feature>
<dbReference type="InterPro" id="IPR011989">
    <property type="entry name" value="ARM-like"/>
</dbReference>
<feature type="compositionally biased region" description="Acidic residues" evidence="3">
    <location>
        <begin position="658"/>
        <end position="682"/>
    </location>
</feature>
<feature type="region of interest" description="Disordered" evidence="3">
    <location>
        <begin position="255"/>
        <end position="282"/>
    </location>
</feature>
<dbReference type="Gene3D" id="1.25.10.10">
    <property type="entry name" value="Leucine-rich Repeat Variant"/>
    <property type="match status" value="2"/>
</dbReference>
<evidence type="ECO:0000256" key="2">
    <source>
        <dbReference type="ARBA" id="ARBA00023242"/>
    </source>
</evidence>
<evidence type="ECO:0000259" key="4">
    <source>
        <dbReference type="Pfam" id="PF25458"/>
    </source>
</evidence>
<feature type="region of interest" description="Disordered" evidence="3">
    <location>
        <begin position="210"/>
        <end position="232"/>
    </location>
</feature>
<evidence type="ECO:0000313" key="5">
    <source>
        <dbReference type="EMBL" id="KJE93152.1"/>
    </source>
</evidence>
<evidence type="ECO:0000313" key="6">
    <source>
        <dbReference type="Proteomes" id="UP000008743"/>
    </source>
</evidence>
<proteinExistence type="predicted"/>
<dbReference type="EMBL" id="KE346365">
    <property type="protein sequence ID" value="KJE93152.1"/>
    <property type="molecule type" value="Genomic_DNA"/>
</dbReference>
<keyword evidence="2" id="KW-0539">Nucleus</keyword>
<dbReference type="PhylomeDB" id="A0A0D2VQW5"/>
<feature type="domain" description="Integrator complex subunit 4/Protein SIEL C-terminal Ig-like" evidence="4">
    <location>
        <begin position="1258"/>
        <end position="1360"/>
    </location>
</feature>
<comment type="subcellular location">
    <subcellularLocation>
        <location evidence="1">Nucleus</location>
    </subcellularLocation>
</comment>
<dbReference type="OrthoDB" id="18190at2759"/>
<dbReference type="Proteomes" id="UP000008743">
    <property type="component" value="Unassembled WGS sequence"/>
</dbReference>
<feature type="compositionally biased region" description="Low complexity" evidence="3">
    <location>
        <begin position="259"/>
        <end position="270"/>
    </location>
</feature>
<dbReference type="SUPFAM" id="SSF48371">
    <property type="entry name" value="ARM repeat"/>
    <property type="match status" value="1"/>
</dbReference>
<dbReference type="InterPro" id="IPR016024">
    <property type="entry name" value="ARM-type_fold"/>
</dbReference>
<feature type="compositionally biased region" description="Polar residues" evidence="3">
    <location>
        <begin position="85"/>
        <end position="96"/>
    </location>
</feature>
<evidence type="ECO:0000256" key="1">
    <source>
        <dbReference type="ARBA" id="ARBA00004123"/>
    </source>
</evidence>
<dbReference type="InParanoid" id="A0A0D2VQW5"/>
<keyword evidence="6" id="KW-1185">Reference proteome</keyword>
<feature type="region of interest" description="Disordered" evidence="3">
    <location>
        <begin position="72"/>
        <end position="101"/>
    </location>
</feature>
<dbReference type="RefSeq" id="XP_004347806.2">
    <property type="nucleotide sequence ID" value="XM_004347756.2"/>
</dbReference>
<dbReference type="PANTHER" id="PTHR20938:SF0">
    <property type="entry name" value="INTEGRATOR COMPLEX SUBUNIT 4"/>
    <property type="match status" value="1"/>
</dbReference>
<reference evidence="6" key="1">
    <citation type="submission" date="2011-02" db="EMBL/GenBank/DDBJ databases">
        <title>The Genome Sequence of Capsaspora owczarzaki ATCC 30864.</title>
        <authorList>
            <person name="Russ C."/>
            <person name="Cuomo C."/>
            <person name="Burger G."/>
            <person name="Gray M.W."/>
            <person name="Holland P.W.H."/>
            <person name="King N."/>
            <person name="Lang F.B.F."/>
            <person name="Roger A.J."/>
            <person name="Ruiz-Trillo I."/>
            <person name="Young S.K."/>
            <person name="Zeng Q."/>
            <person name="Gargeya S."/>
            <person name="Alvarado L."/>
            <person name="Berlin A."/>
            <person name="Chapman S.B."/>
            <person name="Chen Z."/>
            <person name="Freedman E."/>
            <person name="Gellesch M."/>
            <person name="Goldberg J."/>
            <person name="Griggs A."/>
            <person name="Gujja S."/>
            <person name="Heilman E."/>
            <person name="Heiman D."/>
            <person name="Howarth C."/>
            <person name="Mehta T."/>
            <person name="Neiman D."/>
            <person name="Pearson M."/>
            <person name="Roberts A."/>
            <person name="Saif S."/>
            <person name="Shea T."/>
            <person name="Shenoy N."/>
            <person name="Sisk P."/>
            <person name="Stolte C."/>
            <person name="Sykes S."/>
            <person name="White J."/>
            <person name="Yandava C."/>
            <person name="Haas B."/>
            <person name="Nusbaum C."/>
            <person name="Birren B."/>
        </authorList>
    </citation>
    <scope>NUCLEOTIDE SEQUENCE</scope>
    <source>
        <strain evidence="6">ATCC 30864</strain>
    </source>
</reference>
<dbReference type="PANTHER" id="PTHR20938">
    <property type="entry name" value="INTEGRATOR COMPLEX SUBUNIT 4"/>
    <property type="match status" value="1"/>
</dbReference>
<sequence length="1413" mass="149182">MTLTQQNARRSASDAALDGPNAWSARLKKHSLAGAVAAGPAVNAAPWSGAGGFGEWLADVVLRCCCSPTDAIGQPTAGTKETKPTKTVSKTAKQQRASASSASVAERVNALQQLHNAVQVLAALPLNDDANHHSKHIVAKTVESSLSESSSLAEPPRSSSNLVLASRDSGLAAIAGFLCKQLQVESDERVLTLLIALLPCVAVAIADNSKQQQQHQTDDAMDTSSEGTSPIAPSTREACFRALLDCAATQHAADQHELASSQATSSSSSSREPMHMKGSTPRPSAAVKVALLKALVAIFPPNSTSPTDTQLDEALEWALLWINSRHHLVRRHALLVLAHLHPISDAKDATPQRLCHFFLTDDDPRVRACAMQCLILLHGRGAALSLMLYPSVCSLLVDDDEGVRENAVRLIAVLGRAFVNAAIPASQSLLLHGASNAGAASHDSDSQEQPTVRFADDVFARLGNMVNDASMKVRACACALLGECRNVTSTLLLQTFDKKLMAHQKSKGSLRSELSKTKKTGSKRKAAIAAYAAEREAEHEAKRQGQRRMRAPRDHSGAWNSNAPAANSASVPHVAAAAAAAAAAAGVPANSVADGHPKEEAGLVDPTDIRLVDSGACGAFVHALEDEFLEVRSAAVMAICALAVSAQASQVGKSDGTREDENDANEEEDESEEEEEEEDAETEFSTASSTFNSTKGGVRQTSTIAVRNLFAHAAVDFLVDMVNDEIDTVRLGAISSLHRLSGTVVLGETQLEAVLGVLHDASPVVRAAVHNLVACTLVADAACVLMVVTSLIANLKRHSETDRHTIWKCLAAVGRSHAALAEPLVPGLLRMDPSFATAEPVIDDPAYVSVLAFISNAAMSQINGASSSGAVLDMLPHHTRRHCDFLSATHGDALFPRLPNDLTCSISVVDQALRAPREDAFSKATSSIWFGATAKSTRIGNSEPVALGAWPLAGPLSLLIRVGSSQDRRLQQGNLQMCATQLAAIVRRESAWTGHACLFQSVVDALLSLTKLVGPDSPAAPVASAAAAAPAVREAVDVSWKQPPSVVKKPAGRPSVDTRQRQGRGSFGRSLPLESKQADVSVGAALSVLSAADQLSLRFHADNHVEEHISVVASLLRAAALVHLFVTTVLERLSASGSSLSIVVSDLHDGPAGTVPHWVIDATFALLGEIVDTLNQAPLLQSKSVARVVVLIEKHTAPSQSSFPPPPVGILLRNVASELASKHAVAELCTAVWQSVEQLSKHVRHQPATAIARRTAALLSPVENTHERPFEFNPAFPIELPVVADVSHDALSFGRIGIQITFPDGSCKLHVPLASDFSQQSGSSAGRLSTSLAFTQPAWSDPFALKIRIVRLHPSDEQTLARRGACVDLFRFALSTHHAVTTGEDGLSLYASGASVLSPVTQLTASSATRPSL</sequence>
<feature type="region of interest" description="Disordered" evidence="3">
    <location>
        <begin position="650"/>
        <end position="696"/>
    </location>
</feature>
<name>A0A0D2VQW5_CAPO3</name>
<dbReference type="InterPro" id="IPR057412">
    <property type="entry name" value="INTS4_C"/>
</dbReference>